<evidence type="ECO:0000313" key="1">
    <source>
        <dbReference type="EMBL" id="GAI96093.1"/>
    </source>
</evidence>
<name>X1ST30_9ZZZZ</name>
<protein>
    <submittedName>
        <fullName evidence="1">Uncharacterized protein</fullName>
    </submittedName>
</protein>
<sequence length="71" mass="8645">MVDKKKLTEEDIGRWVIYRDSFDRKPEKGKIKSWNDKYIFVVYKCANEWSRFKEYTGVATRPEDLEFTEET</sequence>
<proteinExistence type="predicted"/>
<reference evidence="1" key="1">
    <citation type="journal article" date="2014" name="Front. Microbiol.">
        <title>High frequency of phylogenetically diverse reductive dehalogenase-homologous genes in deep subseafloor sedimentary metagenomes.</title>
        <authorList>
            <person name="Kawai M."/>
            <person name="Futagami T."/>
            <person name="Toyoda A."/>
            <person name="Takaki Y."/>
            <person name="Nishi S."/>
            <person name="Hori S."/>
            <person name="Arai W."/>
            <person name="Tsubouchi T."/>
            <person name="Morono Y."/>
            <person name="Uchiyama I."/>
            <person name="Ito T."/>
            <person name="Fujiyama A."/>
            <person name="Inagaki F."/>
            <person name="Takami H."/>
        </authorList>
    </citation>
    <scope>NUCLEOTIDE SEQUENCE</scope>
    <source>
        <strain evidence="1">Expedition CK06-06</strain>
    </source>
</reference>
<organism evidence="1">
    <name type="scientific">marine sediment metagenome</name>
    <dbReference type="NCBI Taxonomy" id="412755"/>
    <lineage>
        <taxon>unclassified sequences</taxon>
        <taxon>metagenomes</taxon>
        <taxon>ecological metagenomes</taxon>
    </lineage>
</organism>
<accession>X1ST30</accession>
<gene>
    <name evidence="1" type="ORF">S12H4_40811</name>
</gene>
<dbReference type="AlphaFoldDB" id="X1ST30"/>
<feature type="non-terminal residue" evidence="1">
    <location>
        <position position="71"/>
    </location>
</feature>
<comment type="caution">
    <text evidence="1">The sequence shown here is derived from an EMBL/GenBank/DDBJ whole genome shotgun (WGS) entry which is preliminary data.</text>
</comment>
<dbReference type="EMBL" id="BARW01024805">
    <property type="protein sequence ID" value="GAI96093.1"/>
    <property type="molecule type" value="Genomic_DNA"/>
</dbReference>